<feature type="compositionally biased region" description="Basic and acidic residues" evidence="1">
    <location>
        <begin position="507"/>
        <end position="562"/>
    </location>
</feature>
<feature type="compositionally biased region" description="Basic and acidic residues" evidence="1">
    <location>
        <begin position="570"/>
        <end position="580"/>
    </location>
</feature>
<feature type="compositionally biased region" description="Basic and acidic residues" evidence="1">
    <location>
        <begin position="327"/>
        <end position="344"/>
    </location>
</feature>
<dbReference type="EMBL" id="VSSQ01013564">
    <property type="protein sequence ID" value="MPM51774.1"/>
    <property type="molecule type" value="Genomic_DNA"/>
</dbReference>
<accession>A0A645AQA3</accession>
<feature type="region of interest" description="Disordered" evidence="1">
    <location>
        <begin position="317"/>
        <end position="344"/>
    </location>
</feature>
<feature type="region of interest" description="Disordered" evidence="1">
    <location>
        <begin position="251"/>
        <end position="282"/>
    </location>
</feature>
<name>A0A645AQA3_9ZZZZ</name>
<feature type="compositionally biased region" description="Basic and acidic residues" evidence="1">
    <location>
        <begin position="260"/>
        <end position="278"/>
    </location>
</feature>
<comment type="caution">
    <text evidence="2">The sequence shown here is derived from an EMBL/GenBank/DDBJ whole genome shotgun (WGS) entry which is preliminary data.</text>
</comment>
<feature type="compositionally biased region" description="Basic and acidic residues" evidence="1">
    <location>
        <begin position="380"/>
        <end position="393"/>
    </location>
</feature>
<reference evidence="2" key="1">
    <citation type="submission" date="2019-08" db="EMBL/GenBank/DDBJ databases">
        <authorList>
            <person name="Kucharzyk K."/>
            <person name="Murdoch R.W."/>
            <person name="Higgins S."/>
            <person name="Loffler F."/>
        </authorList>
    </citation>
    <scope>NUCLEOTIDE SEQUENCE</scope>
</reference>
<feature type="region of interest" description="Disordered" evidence="1">
    <location>
        <begin position="371"/>
        <end position="393"/>
    </location>
</feature>
<feature type="region of interest" description="Disordered" evidence="1">
    <location>
        <begin position="432"/>
        <end position="477"/>
    </location>
</feature>
<feature type="region of interest" description="Disordered" evidence="1">
    <location>
        <begin position="497"/>
        <end position="587"/>
    </location>
</feature>
<dbReference type="AlphaFoldDB" id="A0A645AQA3"/>
<feature type="compositionally biased region" description="Basic and acidic residues" evidence="1">
    <location>
        <begin position="432"/>
        <end position="460"/>
    </location>
</feature>
<proteinExistence type="predicted"/>
<protein>
    <submittedName>
        <fullName evidence="2">Uncharacterized protein</fullName>
    </submittedName>
</protein>
<evidence type="ECO:0000256" key="1">
    <source>
        <dbReference type="SAM" id="MobiDB-lite"/>
    </source>
</evidence>
<evidence type="ECO:0000313" key="2">
    <source>
        <dbReference type="EMBL" id="MPM51774.1"/>
    </source>
</evidence>
<sequence length="587" mass="67865">MQLVHELLHDDLVGNGDVAAHEAHRLHRPHRLFDVPRLHGQRKIKSVKPHRGIGVVVHLRGGRMAERPPDERGEFRIYGNRQLPVSIGAHGSCDPAPFLVCFRLREDHQEDEDAERQAYRARDESLEERHKFVLRPLHRPPVVRVEHRTKDYSQHHRARRVPVQAHEVAQHAESYHVEDVHHAVLDRVGTYHGEDYHYRHDYAFGDLYYFRKGLDAEQAQNEERHVRHYEKAHYHPEEVRRLYHQHRSRLEAVDEEPADDDRRDSVSRDAQGQHRDEGPAYGSLVGRLRGDYAFVSSLPEGRLGIARGAFSLVVGKQRRHVPSGSRKRADEYSEQRGAQAERQEFKEGGEVGHDFAEVLFRRVFTASSELGQRLGDAEESDHRRDEADASHEVEVPEGVAQFARRRVHAHHADEDAYGSRHDAFDGISSADAADKEDAHQREQEEVTRREFEREVGDYRRGAGQHCHSNHSRKERDCRAEADRFAGFAALRERVALHSRGDRRRRSRDVEQDRRYRSAVDRSHKYSAHERERVVELPREGEGDEQGDRHRAGEARDRSHPDAGEDSGPDQGHHLPVHEGNQKVLKIL</sequence>
<gene>
    <name evidence="2" type="ORF">SDC9_98525</name>
</gene>
<organism evidence="2">
    <name type="scientific">bioreactor metagenome</name>
    <dbReference type="NCBI Taxonomy" id="1076179"/>
    <lineage>
        <taxon>unclassified sequences</taxon>
        <taxon>metagenomes</taxon>
        <taxon>ecological metagenomes</taxon>
    </lineage>
</organism>